<feature type="domain" description="NAD(P)-binding" evidence="1">
    <location>
        <begin position="6"/>
        <end position="323"/>
    </location>
</feature>
<sequence length="347" mass="38950">MKKVVVIGGAGFIGCHVVAHHLGVDDQVTVIDNLSRKGTDINLQWLEEQPGDFSFFHGDIRIDRDLLEQQCLNADLIYHLAAQVAVTTSVTNPREDFDINALGTFNVLEAARGARSDPILIYASTNKVFGGLEDLEVVVSEKRYQLSGAPLGIDEDRSLDFHSPYGCSKGSGDQYCRDYYRIYGLKTLVFRQSCIYGIRQFGVEDQGWVAHFVISSLFDKPITIYGDGMQVRDVLWIEDLVQAYLKAVTEIDRTAGQVYNIGGGPTHTMSLLDLLDILAEEFGKKIQFSFADWRPGDQKVYISNISRAKKEFGWEPQISPRKGTQLLIAWAQQNRNILSRVFKARFG</sequence>
<evidence type="ECO:0000313" key="3">
    <source>
        <dbReference type="Proteomes" id="UP001594351"/>
    </source>
</evidence>
<accession>A0ABV6YUV6</accession>
<dbReference type="EC" id="4.2.1.47" evidence="2"/>
<comment type="caution">
    <text evidence="2">The sequence shown here is derived from an EMBL/GenBank/DDBJ whole genome shotgun (WGS) entry which is preliminary data.</text>
</comment>
<dbReference type="InterPro" id="IPR036291">
    <property type="entry name" value="NAD(P)-bd_dom_sf"/>
</dbReference>
<evidence type="ECO:0000313" key="2">
    <source>
        <dbReference type="EMBL" id="MFC1849978.1"/>
    </source>
</evidence>
<evidence type="ECO:0000259" key="1">
    <source>
        <dbReference type="Pfam" id="PF16363"/>
    </source>
</evidence>
<dbReference type="Pfam" id="PF16363">
    <property type="entry name" value="GDP_Man_Dehyd"/>
    <property type="match status" value="1"/>
</dbReference>
<protein>
    <submittedName>
        <fullName evidence="2">GDP-mannose 4,6-dehydratase</fullName>
        <ecNumber evidence="2">4.2.1.47</ecNumber>
    </submittedName>
</protein>
<dbReference type="GO" id="GO:0008446">
    <property type="term" value="F:GDP-mannose 4,6-dehydratase activity"/>
    <property type="evidence" value="ECO:0007669"/>
    <property type="project" value="UniProtKB-EC"/>
</dbReference>
<reference evidence="2 3" key="1">
    <citation type="submission" date="2024-09" db="EMBL/GenBank/DDBJ databases">
        <title>Laminarin stimulates single cell rates of sulfate reduction while oxygen inhibits transcriptomic activity in coastal marine sediment.</title>
        <authorList>
            <person name="Lindsay M."/>
            <person name="Orcutt B."/>
            <person name="Emerson D."/>
            <person name="Stepanauskas R."/>
            <person name="D'Angelo T."/>
        </authorList>
    </citation>
    <scope>NUCLEOTIDE SEQUENCE [LARGE SCALE GENOMIC DNA]</scope>
    <source>
        <strain evidence="2">SAG AM-311-K15</strain>
    </source>
</reference>
<dbReference type="SUPFAM" id="SSF51735">
    <property type="entry name" value="NAD(P)-binding Rossmann-fold domains"/>
    <property type="match status" value="1"/>
</dbReference>
<proteinExistence type="predicted"/>
<organism evidence="2 3">
    <name type="scientific">candidate division CSSED10-310 bacterium</name>
    <dbReference type="NCBI Taxonomy" id="2855610"/>
    <lineage>
        <taxon>Bacteria</taxon>
        <taxon>Bacteria division CSSED10-310</taxon>
    </lineage>
</organism>
<dbReference type="Gene3D" id="3.40.50.720">
    <property type="entry name" value="NAD(P)-binding Rossmann-like Domain"/>
    <property type="match status" value="1"/>
</dbReference>
<gene>
    <name evidence="2" type="ORF">ACFL27_07295</name>
</gene>
<dbReference type="PANTHER" id="PTHR43000">
    <property type="entry name" value="DTDP-D-GLUCOSE 4,6-DEHYDRATASE-RELATED"/>
    <property type="match status" value="1"/>
</dbReference>
<keyword evidence="3" id="KW-1185">Reference proteome</keyword>
<dbReference type="EMBL" id="JBHPBY010000069">
    <property type="protein sequence ID" value="MFC1849978.1"/>
    <property type="molecule type" value="Genomic_DNA"/>
</dbReference>
<dbReference type="PROSITE" id="PS51257">
    <property type="entry name" value="PROKAR_LIPOPROTEIN"/>
    <property type="match status" value="1"/>
</dbReference>
<dbReference type="Proteomes" id="UP001594351">
    <property type="component" value="Unassembled WGS sequence"/>
</dbReference>
<dbReference type="InterPro" id="IPR016040">
    <property type="entry name" value="NAD(P)-bd_dom"/>
</dbReference>
<keyword evidence="2" id="KW-0456">Lyase</keyword>
<name>A0ABV6YUV6_UNCC1</name>